<evidence type="ECO:0000256" key="1">
    <source>
        <dbReference type="SAM" id="MobiDB-lite"/>
    </source>
</evidence>
<organism evidence="2 3">
    <name type="scientific">Cyphellophora europaea (strain CBS 101466)</name>
    <name type="common">Phialophora europaea</name>
    <dbReference type="NCBI Taxonomy" id="1220924"/>
    <lineage>
        <taxon>Eukaryota</taxon>
        <taxon>Fungi</taxon>
        <taxon>Dikarya</taxon>
        <taxon>Ascomycota</taxon>
        <taxon>Pezizomycotina</taxon>
        <taxon>Eurotiomycetes</taxon>
        <taxon>Chaetothyriomycetidae</taxon>
        <taxon>Chaetothyriales</taxon>
        <taxon>Cyphellophoraceae</taxon>
        <taxon>Cyphellophora</taxon>
    </lineage>
</organism>
<sequence length="177" mass="20324">MFGFDDARDSHAQVYDDSVPEEHRAKFSHELISGAAAFEGMKLFEDHQRREGQAVSHGFAKELLAGFVGGEVDKLAETKGEDAWDRRETKKRAEQHAERMYDDHYGGQDQYDPNRRDAPDFGYDRRGGGEGRRGDRRDEYQQGGYQQGGYDQGGYQQGGYQQDSYQDDRQGGYDRRY</sequence>
<accession>W2S6F8</accession>
<dbReference type="InParanoid" id="W2S6F8"/>
<evidence type="ECO:0008006" key="4">
    <source>
        <dbReference type="Google" id="ProtNLM"/>
    </source>
</evidence>
<dbReference type="HOGENOM" id="CLU_1517799_0_0_1"/>
<dbReference type="Proteomes" id="UP000030752">
    <property type="component" value="Unassembled WGS sequence"/>
</dbReference>
<dbReference type="Pfam" id="PF12585">
    <property type="entry name" value="DUF3759"/>
    <property type="match status" value="1"/>
</dbReference>
<dbReference type="STRING" id="1220924.W2S6F8"/>
<feature type="region of interest" description="Disordered" evidence="1">
    <location>
        <begin position="75"/>
        <end position="177"/>
    </location>
</feature>
<feature type="compositionally biased region" description="Gly residues" evidence="1">
    <location>
        <begin position="145"/>
        <end position="157"/>
    </location>
</feature>
<dbReference type="OrthoDB" id="9895617at2759"/>
<name>W2S6F8_CYPE1</name>
<evidence type="ECO:0000313" key="2">
    <source>
        <dbReference type="EMBL" id="ETN44215.1"/>
    </source>
</evidence>
<feature type="compositionally biased region" description="Basic and acidic residues" evidence="1">
    <location>
        <begin position="75"/>
        <end position="140"/>
    </location>
</feature>
<dbReference type="GeneID" id="19978105"/>
<keyword evidence="3" id="KW-1185">Reference proteome</keyword>
<evidence type="ECO:0000313" key="3">
    <source>
        <dbReference type="Proteomes" id="UP000030752"/>
    </source>
</evidence>
<dbReference type="AlphaFoldDB" id="W2S6F8"/>
<dbReference type="EMBL" id="KI635846">
    <property type="protein sequence ID" value="ETN44215.1"/>
    <property type="molecule type" value="Genomic_DNA"/>
</dbReference>
<feature type="compositionally biased region" description="Basic and acidic residues" evidence="1">
    <location>
        <begin position="166"/>
        <end position="177"/>
    </location>
</feature>
<dbReference type="RefSeq" id="XP_008713657.1">
    <property type="nucleotide sequence ID" value="XM_008715435.1"/>
</dbReference>
<protein>
    <recommendedName>
        <fullName evidence="4">CipC-like antibiotic response protein</fullName>
    </recommendedName>
</protein>
<reference evidence="2 3" key="1">
    <citation type="submission" date="2013-03" db="EMBL/GenBank/DDBJ databases">
        <title>The Genome Sequence of Phialophora europaea CBS 101466.</title>
        <authorList>
            <consortium name="The Broad Institute Genomics Platform"/>
            <person name="Cuomo C."/>
            <person name="de Hoog S."/>
            <person name="Gorbushina A."/>
            <person name="Walker B."/>
            <person name="Young S.K."/>
            <person name="Zeng Q."/>
            <person name="Gargeya S."/>
            <person name="Fitzgerald M."/>
            <person name="Haas B."/>
            <person name="Abouelleil A."/>
            <person name="Allen A.W."/>
            <person name="Alvarado L."/>
            <person name="Arachchi H.M."/>
            <person name="Berlin A.M."/>
            <person name="Chapman S.B."/>
            <person name="Gainer-Dewar J."/>
            <person name="Goldberg J."/>
            <person name="Griggs A."/>
            <person name="Gujja S."/>
            <person name="Hansen M."/>
            <person name="Howarth C."/>
            <person name="Imamovic A."/>
            <person name="Ireland A."/>
            <person name="Larimer J."/>
            <person name="McCowan C."/>
            <person name="Murphy C."/>
            <person name="Pearson M."/>
            <person name="Poon T.W."/>
            <person name="Priest M."/>
            <person name="Roberts A."/>
            <person name="Saif S."/>
            <person name="Shea T."/>
            <person name="Sisk P."/>
            <person name="Sykes S."/>
            <person name="Wortman J."/>
            <person name="Nusbaum C."/>
            <person name="Birren B."/>
        </authorList>
    </citation>
    <scope>NUCLEOTIDE SEQUENCE [LARGE SCALE GENOMIC DNA]</scope>
    <source>
        <strain evidence="2 3">CBS 101466</strain>
    </source>
</reference>
<dbReference type="eggNOG" id="ENOG502S76S">
    <property type="taxonomic scope" value="Eukaryota"/>
</dbReference>
<dbReference type="InterPro" id="IPR022234">
    <property type="entry name" value="DUF3759"/>
</dbReference>
<proteinExistence type="predicted"/>
<dbReference type="PANTHER" id="PTHR37450">
    <property type="entry name" value="CIPC PROTEIN"/>
    <property type="match status" value="1"/>
</dbReference>
<gene>
    <name evidence="2" type="ORF">HMPREF1541_10766</name>
</gene>
<dbReference type="VEuPathDB" id="FungiDB:HMPREF1541_10766"/>
<dbReference type="PANTHER" id="PTHR37450:SF1">
    <property type="entry name" value="CIPC PROTEIN"/>
    <property type="match status" value="1"/>
</dbReference>